<keyword evidence="2" id="KW-1185">Reference proteome</keyword>
<dbReference type="EMBL" id="JACWMS010000001">
    <property type="protein sequence ID" value="MBD1319033.1"/>
    <property type="molecule type" value="Genomic_DNA"/>
</dbReference>
<evidence type="ECO:0000313" key="2">
    <source>
        <dbReference type="Proteomes" id="UP000602395"/>
    </source>
</evidence>
<dbReference type="Gene3D" id="3.40.50.2000">
    <property type="entry name" value="Glycogen Phosphorylase B"/>
    <property type="match status" value="1"/>
</dbReference>
<dbReference type="Proteomes" id="UP000602395">
    <property type="component" value="Unassembled WGS sequence"/>
</dbReference>
<reference evidence="1 2" key="1">
    <citation type="submission" date="2020-09" db="EMBL/GenBank/DDBJ databases">
        <title>Novel species in genus Gordonia.</title>
        <authorList>
            <person name="Zhang G."/>
        </authorList>
    </citation>
    <scope>NUCLEOTIDE SEQUENCE [LARGE SCALE GENOMIC DNA]</scope>
    <source>
        <strain evidence="1 2">ON-33</strain>
    </source>
</reference>
<evidence type="ECO:0000313" key="1">
    <source>
        <dbReference type="EMBL" id="MBD1319033.1"/>
    </source>
</evidence>
<sequence>MTPDAIVVAMVSDTWVDAERRDFYTTEDQFILSALDKGSVRELLVADHPRGILSQLKRRAAGERPAPSTSFLSGVRPLTVRTELPDSEKAVTRRYRIYDRQVDVAMKRRHITSPVLVTFNVWHAAYGNHESYRRVYFYAQDDEREFPETSAAVARRLDRAYQLAAERTRVVAVSRVLLDRIGGVPNGVVVPNGIDPALWLRAPRGVRRDERGAPVAAYAGTIDKRLDVDAVRELVASGFVVRLAGPVADSEVGADLKTMPGVELVGNLSRTGVVELLMSSDVCFLAHRRSRLTESMSPLKAYEYACSGRPVVSSRLAGIEGDQVLRQAVRFVDDGDDFGAAALAALATGPIAEDERIARVESLSWRKRHSSLLEEMLK</sequence>
<comment type="caution">
    <text evidence="1">The sequence shown here is derived from an EMBL/GenBank/DDBJ whole genome shotgun (WGS) entry which is preliminary data.</text>
</comment>
<gene>
    <name evidence="1" type="ORF">IDF66_05515</name>
</gene>
<name>A0ABR7W9T2_9ACTN</name>
<organism evidence="1 2">
    <name type="scientific">Gordonia hankookensis</name>
    <dbReference type="NCBI Taxonomy" id="589403"/>
    <lineage>
        <taxon>Bacteria</taxon>
        <taxon>Bacillati</taxon>
        <taxon>Actinomycetota</taxon>
        <taxon>Actinomycetes</taxon>
        <taxon>Mycobacteriales</taxon>
        <taxon>Gordoniaceae</taxon>
        <taxon>Gordonia</taxon>
    </lineage>
</organism>
<proteinExistence type="predicted"/>
<dbReference type="Pfam" id="PF13692">
    <property type="entry name" value="Glyco_trans_1_4"/>
    <property type="match status" value="1"/>
</dbReference>
<protein>
    <submittedName>
        <fullName evidence="1">Glycosyltransferase</fullName>
    </submittedName>
</protein>
<dbReference type="RefSeq" id="WP_190265973.1">
    <property type="nucleotide sequence ID" value="NZ_BAABAD010000003.1"/>
</dbReference>
<accession>A0ABR7W9T2</accession>
<dbReference type="SUPFAM" id="SSF53756">
    <property type="entry name" value="UDP-Glycosyltransferase/glycogen phosphorylase"/>
    <property type="match status" value="1"/>
</dbReference>